<keyword evidence="2" id="KW-0808">Transferase</keyword>
<dbReference type="GO" id="GO:0047324">
    <property type="term" value="F:phosphoenolpyruvate-glycerone phosphotransferase activity"/>
    <property type="evidence" value="ECO:0007669"/>
    <property type="project" value="UniProtKB-EC"/>
</dbReference>
<organism evidence="2 3">
    <name type="scientific">Candidatus Allofournierella pullicola</name>
    <dbReference type="NCBI Taxonomy" id="2838596"/>
    <lineage>
        <taxon>Bacteria</taxon>
        <taxon>Bacillati</taxon>
        <taxon>Bacillota</taxon>
        <taxon>Clostridia</taxon>
        <taxon>Eubacteriales</taxon>
        <taxon>Oscillospiraceae</taxon>
        <taxon>Allofournierella</taxon>
    </lineage>
</organism>
<feature type="domain" description="DhaK" evidence="1">
    <location>
        <begin position="10"/>
        <end position="332"/>
    </location>
</feature>
<dbReference type="GO" id="GO:0019563">
    <property type="term" value="P:glycerol catabolic process"/>
    <property type="evidence" value="ECO:0007669"/>
    <property type="project" value="TreeGrafter"/>
</dbReference>
<dbReference type="PANTHER" id="PTHR28629:SF4">
    <property type="entry name" value="TRIOKINASE_FMN CYCLASE"/>
    <property type="match status" value="1"/>
</dbReference>
<dbReference type="Proteomes" id="UP000824193">
    <property type="component" value="Unassembled WGS sequence"/>
</dbReference>
<dbReference type="Gene3D" id="3.40.50.10440">
    <property type="entry name" value="Dihydroxyacetone kinase, domain 1"/>
    <property type="match status" value="1"/>
</dbReference>
<accession>A0A9D1V2R1</accession>
<dbReference type="InterPro" id="IPR004006">
    <property type="entry name" value="DhaK_dom"/>
</dbReference>
<dbReference type="EMBL" id="DXFW01000008">
    <property type="protein sequence ID" value="HIX05010.1"/>
    <property type="molecule type" value="Genomic_DNA"/>
</dbReference>
<dbReference type="SUPFAM" id="SSF82549">
    <property type="entry name" value="DAK1/DegV-like"/>
    <property type="match status" value="1"/>
</dbReference>
<dbReference type="AlphaFoldDB" id="A0A9D1V2R1"/>
<reference evidence="2" key="1">
    <citation type="journal article" date="2021" name="PeerJ">
        <title>Extensive microbial diversity within the chicken gut microbiome revealed by metagenomics and culture.</title>
        <authorList>
            <person name="Gilroy R."/>
            <person name="Ravi A."/>
            <person name="Getino M."/>
            <person name="Pursley I."/>
            <person name="Horton D.L."/>
            <person name="Alikhan N.F."/>
            <person name="Baker D."/>
            <person name="Gharbi K."/>
            <person name="Hall N."/>
            <person name="Watson M."/>
            <person name="Adriaenssens E.M."/>
            <person name="Foster-Nyarko E."/>
            <person name="Jarju S."/>
            <person name="Secka A."/>
            <person name="Antonio M."/>
            <person name="Oren A."/>
            <person name="Chaudhuri R.R."/>
            <person name="La Ragione R."/>
            <person name="Hildebrand F."/>
            <person name="Pallen M.J."/>
        </authorList>
    </citation>
    <scope>NUCLEOTIDE SEQUENCE</scope>
    <source>
        <strain evidence="2">2239</strain>
    </source>
</reference>
<protein>
    <submittedName>
        <fullName evidence="2">Dihydroxyacetone kinase subunit DhaK</fullName>
        <ecNumber evidence="2">2.7.1.121</ecNumber>
    </submittedName>
</protein>
<keyword evidence="2" id="KW-0418">Kinase</keyword>
<comment type="caution">
    <text evidence="2">The sequence shown here is derived from an EMBL/GenBank/DDBJ whole genome shotgun (WGS) entry which is preliminary data.</text>
</comment>
<dbReference type="EC" id="2.7.1.121" evidence="2"/>
<dbReference type="Pfam" id="PF02733">
    <property type="entry name" value="Dak1"/>
    <property type="match status" value="1"/>
</dbReference>
<evidence type="ECO:0000313" key="2">
    <source>
        <dbReference type="EMBL" id="HIX05010.1"/>
    </source>
</evidence>
<evidence type="ECO:0000313" key="3">
    <source>
        <dbReference type="Proteomes" id="UP000824193"/>
    </source>
</evidence>
<dbReference type="Gene3D" id="3.30.1180.20">
    <property type="entry name" value="Dihydroxyacetone kinase, domain 2"/>
    <property type="match status" value="1"/>
</dbReference>
<name>A0A9D1V2R1_9FIRM</name>
<sequence length="335" mass="35934">MAKAKKIVNGQEDIVRQTIAGYVRYQQDRIHQIPGTQVLVRNQLDQGKVGIVMGYGAGHEPDAIGYLGSNYMDAQAIGGLFAAPGPFPIYEALKAADTGAGSLILISNCAGDVLNAKMALEMAEEDGVLAKGILLGGTNVADPYTGRREDRRMGVALFETKMISGYAGLGHTLDEVIAFGDFVLDNVRAITIGIRPGTSPSTGDVMYDLPDDEITLGAGGHGEAGADNIPMCSSRELAEKVLEMILNDKPFVPGDELSFIVNGTGGTTMMELLIFYNDVWDILEKKGYKIFKPIVGTLSTIQESSGIVLDICRMASDDMKKTWLMPTDCTAFPKL</sequence>
<dbReference type="PANTHER" id="PTHR28629">
    <property type="entry name" value="TRIOKINASE/FMN CYCLASE"/>
    <property type="match status" value="1"/>
</dbReference>
<dbReference type="PROSITE" id="PS51481">
    <property type="entry name" value="DHAK"/>
    <property type="match status" value="1"/>
</dbReference>
<evidence type="ECO:0000259" key="1">
    <source>
        <dbReference type="PROSITE" id="PS51481"/>
    </source>
</evidence>
<proteinExistence type="predicted"/>
<gene>
    <name evidence="2" type="ORF">H9865_02705</name>
</gene>
<reference evidence="2" key="2">
    <citation type="submission" date="2021-04" db="EMBL/GenBank/DDBJ databases">
        <authorList>
            <person name="Gilroy R."/>
        </authorList>
    </citation>
    <scope>NUCLEOTIDE SEQUENCE</scope>
    <source>
        <strain evidence="2">2239</strain>
    </source>
</reference>
<dbReference type="GO" id="GO:0005829">
    <property type="term" value="C:cytosol"/>
    <property type="evidence" value="ECO:0007669"/>
    <property type="project" value="TreeGrafter"/>
</dbReference>
<dbReference type="InterPro" id="IPR050861">
    <property type="entry name" value="Dihydroxyacetone_Kinase"/>
</dbReference>
<dbReference type="GO" id="GO:0004371">
    <property type="term" value="F:glycerone kinase activity"/>
    <property type="evidence" value="ECO:0007669"/>
    <property type="project" value="InterPro"/>
</dbReference>